<reference evidence="1 2" key="1">
    <citation type="submission" date="2018-05" db="EMBL/GenBank/DDBJ databases">
        <title>Complete Genome Sequences of Extremely Thermoacidophilic, Metal-Mobilizing Type-Strain Members of the Archaeal Family Sulfolobaceae: Acidianus brierleyi DSM-1651T, Acidianus sulfidivorans DSM-18786T, Metallosphaera hakonensis DSM-7519T, and Metallosphaera prunae DSM-10039T.</title>
        <authorList>
            <person name="Counts J.A."/>
            <person name="Kelly R.M."/>
        </authorList>
    </citation>
    <scope>NUCLEOTIDE SEQUENCE [LARGE SCALE GENOMIC DNA]</scope>
    <source>
        <strain evidence="1 2">DSM 1651</strain>
    </source>
</reference>
<accession>A0A2U9IBG1</accession>
<dbReference type="Proteomes" id="UP000248044">
    <property type="component" value="Chromosome"/>
</dbReference>
<dbReference type="KEGG" id="abri:DFR85_00715"/>
<dbReference type="OrthoDB" id="33752at2157"/>
<dbReference type="GeneID" id="36830633"/>
<name>A0A2U9IBG1_9CREN</name>
<proteinExistence type="predicted"/>
<dbReference type="EMBL" id="CP029289">
    <property type="protein sequence ID" value="AWR93345.1"/>
    <property type="molecule type" value="Genomic_DNA"/>
</dbReference>
<evidence type="ECO:0000313" key="2">
    <source>
        <dbReference type="Proteomes" id="UP000248044"/>
    </source>
</evidence>
<organism evidence="1 2">
    <name type="scientific">Acidianus brierleyi</name>
    <dbReference type="NCBI Taxonomy" id="41673"/>
    <lineage>
        <taxon>Archaea</taxon>
        <taxon>Thermoproteota</taxon>
        <taxon>Thermoprotei</taxon>
        <taxon>Sulfolobales</taxon>
        <taxon>Sulfolobaceae</taxon>
        <taxon>Acidianus</taxon>
    </lineage>
</organism>
<sequence>MIGGVRDRTLEAILKYGDKARIILRSAITIYDERGNQELGDFDYKTLIAELQREGYSGDPKMILRALERDFGIIETSYKSANQHWWKFIDVNEVKSVIDDNNDDPEITLIKIQANSLDLDNIQKRLEFMLRKTKLSDVDKALFKKIAFDDLNYLIDVYKKAESYEETQYIVDRIKRILILASKVSVKINGKGNNKELSEKEGERQNSNVNGLRLFDNENLREDTA</sequence>
<evidence type="ECO:0000313" key="1">
    <source>
        <dbReference type="EMBL" id="AWR93345.1"/>
    </source>
</evidence>
<dbReference type="RefSeq" id="WP_110269229.1">
    <property type="nucleotide sequence ID" value="NZ_CP029289.2"/>
</dbReference>
<gene>
    <name evidence="1" type="ORF">DFR85_00715</name>
</gene>
<dbReference type="AlphaFoldDB" id="A0A2U9IBG1"/>
<keyword evidence="2" id="KW-1185">Reference proteome</keyword>
<protein>
    <submittedName>
        <fullName evidence="1">Uncharacterized protein</fullName>
    </submittedName>
</protein>